<evidence type="ECO:0000256" key="1">
    <source>
        <dbReference type="ARBA" id="ARBA00010641"/>
    </source>
</evidence>
<dbReference type="NCBIfam" id="TIGR02937">
    <property type="entry name" value="sigma70-ECF"/>
    <property type="match status" value="1"/>
</dbReference>
<reference evidence="9 10" key="1">
    <citation type="submission" date="2018-08" db="EMBL/GenBank/DDBJ databases">
        <title>Henriciella mobilis sp. nov., isolated from seawater.</title>
        <authorList>
            <person name="Cheng H."/>
            <person name="Wu Y.-H."/>
            <person name="Xu X.-W."/>
            <person name="Guo L.-L."/>
        </authorList>
    </citation>
    <scope>NUCLEOTIDE SEQUENCE [LARGE SCALE GENOMIC DNA]</scope>
    <source>
        <strain evidence="9 10">CCUG66934</strain>
    </source>
</reference>
<evidence type="ECO:0000256" key="4">
    <source>
        <dbReference type="ARBA" id="ARBA00023125"/>
    </source>
</evidence>
<name>A0A399QWP9_9PROT</name>
<dbReference type="PROSITE" id="PS01063">
    <property type="entry name" value="SIGMA70_ECF"/>
    <property type="match status" value="1"/>
</dbReference>
<dbReference type="Pfam" id="PF04542">
    <property type="entry name" value="Sigma70_r2"/>
    <property type="match status" value="1"/>
</dbReference>
<dbReference type="SUPFAM" id="SSF88659">
    <property type="entry name" value="Sigma3 and sigma4 domains of RNA polymerase sigma factors"/>
    <property type="match status" value="1"/>
</dbReference>
<dbReference type="InterPro" id="IPR039425">
    <property type="entry name" value="RNA_pol_sigma-70-like"/>
</dbReference>
<dbReference type="PANTHER" id="PTHR43133">
    <property type="entry name" value="RNA POLYMERASE ECF-TYPE SIGMA FACTO"/>
    <property type="match status" value="1"/>
</dbReference>
<evidence type="ECO:0000256" key="3">
    <source>
        <dbReference type="ARBA" id="ARBA00023082"/>
    </source>
</evidence>
<dbReference type="InterPro" id="IPR013325">
    <property type="entry name" value="RNA_pol_sigma_r2"/>
</dbReference>
<dbReference type="CDD" id="cd06171">
    <property type="entry name" value="Sigma70_r4"/>
    <property type="match status" value="1"/>
</dbReference>
<dbReference type="GO" id="GO:0016987">
    <property type="term" value="F:sigma factor activity"/>
    <property type="evidence" value="ECO:0007669"/>
    <property type="project" value="UniProtKB-KW"/>
</dbReference>
<dbReference type="Proteomes" id="UP000265431">
    <property type="component" value="Unassembled WGS sequence"/>
</dbReference>
<proteinExistence type="inferred from homology"/>
<evidence type="ECO:0000313" key="9">
    <source>
        <dbReference type="EMBL" id="RIJ23320.1"/>
    </source>
</evidence>
<keyword evidence="3 6" id="KW-0731">Sigma factor</keyword>
<dbReference type="InterPro" id="IPR013324">
    <property type="entry name" value="RNA_pol_sigma_r3/r4-like"/>
</dbReference>
<dbReference type="InterPro" id="IPR013249">
    <property type="entry name" value="RNA_pol_sigma70_r4_t2"/>
</dbReference>
<evidence type="ECO:0000256" key="6">
    <source>
        <dbReference type="RuleBase" id="RU000716"/>
    </source>
</evidence>
<comment type="similarity">
    <text evidence="1 6">Belongs to the sigma-70 factor family. ECF subfamily.</text>
</comment>
<keyword evidence="10" id="KW-1185">Reference proteome</keyword>
<dbReference type="OrthoDB" id="9803470at2"/>
<evidence type="ECO:0000256" key="5">
    <source>
        <dbReference type="ARBA" id="ARBA00023163"/>
    </source>
</evidence>
<dbReference type="EMBL" id="QWGB01000005">
    <property type="protein sequence ID" value="RIJ23320.1"/>
    <property type="molecule type" value="Genomic_DNA"/>
</dbReference>
<dbReference type="Gene3D" id="1.10.10.10">
    <property type="entry name" value="Winged helix-like DNA-binding domain superfamily/Winged helix DNA-binding domain"/>
    <property type="match status" value="1"/>
</dbReference>
<keyword evidence="2 6" id="KW-0805">Transcription regulation</keyword>
<feature type="domain" description="RNA polymerase sigma-70 region 2" evidence="7">
    <location>
        <begin position="28"/>
        <end position="93"/>
    </location>
</feature>
<organism evidence="9 10">
    <name type="scientific">Henriciella barbarensis</name>
    <dbReference type="NCBI Taxonomy" id="86342"/>
    <lineage>
        <taxon>Bacteria</taxon>
        <taxon>Pseudomonadati</taxon>
        <taxon>Pseudomonadota</taxon>
        <taxon>Alphaproteobacteria</taxon>
        <taxon>Hyphomonadales</taxon>
        <taxon>Hyphomonadaceae</taxon>
        <taxon>Henriciella</taxon>
    </lineage>
</organism>
<dbReference type="InterPro" id="IPR000838">
    <property type="entry name" value="RNA_pol_sigma70_ECF_CS"/>
</dbReference>
<dbReference type="GO" id="GO:0003677">
    <property type="term" value="F:DNA binding"/>
    <property type="evidence" value="ECO:0007669"/>
    <property type="project" value="UniProtKB-KW"/>
</dbReference>
<dbReference type="Gene3D" id="1.10.1740.10">
    <property type="match status" value="1"/>
</dbReference>
<feature type="domain" description="RNA polymerase sigma factor 70 region 4 type 2" evidence="8">
    <location>
        <begin position="120"/>
        <end position="170"/>
    </location>
</feature>
<dbReference type="InterPro" id="IPR007627">
    <property type="entry name" value="RNA_pol_sigma70_r2"/>
</dbReference>
<keyword evidence="5 6" id="KW-0804">Transcription</keyword>
<sequence>MHGNSRRSGVGVGCLVEIVEASFVARLEALIPELRAFARGLCRDAALADDLVQDACLKAWTSQEMFDPAQSMRPWLFRILRNEFYMQKRRSWRSVNLEPDVIAAALVAEANQETSKDFARMERLISQLPDEQRDALILILAAGMTYDEAGEVCGCSAGTIKSRVSRARETVKRRFVSSERSSYLVKRPEGEGLPALLHRLDELAGPARHPL</sequence>
<dbReference type="InterPro" id="IPR036388">
    <property type="entry name" value="WH-like_DNA-bd_sf"/>
</dbReference>
<comment type="caution">
    <text evidence="9">The sequence shown here is derived from an EMBL/GenBank/DDBJ whole genome shotgun (WGS) entry which is preliminary data.</text>
</comment>
<evidence type="ECO:0000259" key="7">
    <source>
        <dbReference type="Pfam" id="PF04542"/>
    </source>
</evidence>
<gene>
    <name evidence="9" type="ORF">D1224_03320</name>
</gene>
<dbReference type="GO" id="GO:0006352">
    <property type="term" value="P:DNA-templated transcription initiation"/>
    <property type="evidence" value="ECO:0007669"/>
    <property type="project" value="InterPro"/>
</dbReference>
<keyword evidence="4 6" id="KW-0238">DNA-binding</keyword>
<dbReference type="Pfam" id="PF08281">
    <property type="entry name" value="Sigma70_r4_2"/>
    <property type="match status" value="1"/>
</dbReference>
<dbReference type="InterPro" id="IPR014284">
    <property type="entry name" value="RNA_pol_sigma-70_dom"/>
</dbReference>
<dbReference type="SUPFAM" id="SSF88946">
    <property type="entry name" value="Sigma2 domain of RNA polymerase sigma factors"/>
    <property type="match status" value="1"/>
</dbReference>
<protein>
    <recommendedName>
        <fullName evidence="6">RNA polymerase sigma factor</fullName>
    </recommendedName>
</protein>
<evidence type="ECO:0000313" key="10">
    <source>
        <dbReference type="Proteomes" id="UP000265431"/>
    </source>
</evidence>
<accession>A0A399QWP9</accession>
<dbReference type="PANTHER" id="PTHR43133:SF25">
    <property type="entry name" value="RNA POLYMERASE SIGMA FACTOR RFAY-RELATED"/>
    <property type="match status" value="1"/>
</dbReference>
<dbReference type="AlphaFoldDB" id="A0A399QWP9"/>
<evidence type="ECO:0000256" key="2">
    <source>
        <dbReference type="ARBA" id="ARBA00023015"/>
    </source>
</evidence>
<evidence type="ECO:0000259" key="8">
    <source>
        <dbReference type="Pfam" id="PF08281"/>
    </source>
</evidence>